<organism evidence="1 2">
    <name type="scientific">Candidatus Methanocrinis alkalitolerans</name>
    <dbReference type="NCBI Taxonomy" id="3033395"/>
    <lineage>
        <taxon>Archaea</taxon>
        <taxon>Methanobacteriati</taxon>
        <taxon>Methanobacteriota</taxon>
        <taxon>Stenosarchaea group</taxon>
        <taxon>Methanomicrobia</taxon>
        <taxon>Methanotrichales</taxon>
        <taxon>Methanotrichaceae</taxon>
        <taxon>Methanocrinis</taxon>
    </lineage>
</organism>
<evidence type="ECO:0000313" key="1">
    <source>
        <dbReference type="EMBL" id="MDF0593059.1"/>
    </source>
</evidence>
<dbReference type="RefSeq" id="WP_316968763.1">
    <property type="nucleotide sequence ID" value="NZ_JARFPL010000013.1"/>
</dbReference>
<name>A0ABT5XEB2_9EURY</name>
<dbReference type="Proteomes" id="UP001215956">
    <property type="component" value="Unassembled WGS sequence"/>
</dbReference>
<sequence>MGNMVNMGRVAALVFCCVLALAAAALSANIADEVFGESGISYEEGHPTASGGVRGWNPLKSLETGFKIAYRHLEGVLSFR</sequence>
<protein>
    <submittedName>
        <fullName evidence="1">Uncharacterized protein</fullName>
    </submittedName>
</protein>
<reference evidence="1 2" key="1">
    <citation type="submission" date="2023-03" db="EMBL/GenBank/DDBJ databases">
        <title>Whole genome sequencing of Methanotrichaceae archaeon M04Ac.</title>
        <authorList>
            <person name="Khomyakova M.A."/>
            <person name="Merkel A.Y."/>
            <person name="Slobodkin A.I."/>
        </authorList>
    </citation>
    <scope>NUCLEOTIDE SEQUENCE [LARGE SCALE GENOMIC DNA]</scope>
    <source>
        <strain evidence="1 2">M04Ac</strain>
    </source>
</reference>
<proteinExistence type="predicted"/>
<dbReference type="EMBL" id="JARFPL010000013">
    <property type="protein sequence ID" value="MDF0593059.1"/>
    <property type="molecule type" value="Genomic_DNA"/>
</dbReference>
<accession>A0ABT5XEB2</accession>
<gene>
    <name evidence="1" type="ORF">P0O24_05620</name>
</gene>
<keyword evidence="2" id="KW-1185">Reference proteome</keyword>
<evidence type="ECO:0000313" key="2">
    <source>
        <dbReference type="Proteomes" id="UP001215956"/>
    </source>
</evidence>
<comment type="caution">
    <text evidence="1">The sequence shown here is derived from an EMBL/GenBank/DDBJ whole genome shotgun (WGS) entry which is preliminary data.</text>
</comment>